<feature type="region of interest" description="Disordered" evidence="1">
    <location>
        <begin position="42"/>
        <end position="67"/>
    </location>
</feature>
<evidence type="ECO:0000256" key="2">
    <source>
        <dbReference type="SAM" id="Phobius"/>
    </source>
</evidence>
<proteinExistence type="predicted"/>
<name>A0A9N8VWQ8_9GLOM</name>
<evidence type="ECO:0000313" key="3">
    <source>
        <dbReference type="EMBL" id="CAG8465182.1"/>
    </source>
</evidence>
<keyword evidence="4" id="KW-1185">Reference proteome</keyword>
<evidence type="ECO:0000313" key="4">
    <source>
        <dbReference type="Proteomes" id="UP000789508"/>
    </source>
</evidence>
<dbReference type="Proteomes" id="UP000789508">
    <property type="component" value="Unassembled WGS sequence"/>
</dbReference>
<sequence length="147" mass="15927">MNNSSSIITATSTTSSIITATSHAAASTTTVISPNKQEVLSSVTLPSTTTSPSTTSPSNTLEPTTDEYTKISKPLPLSAIIIIIISGISAPLISLFFFWRCFAKKDWKRFVGRKPNLQQPSEKIRQSEHVLPDLLANAPWIPQPTSE</sequence>
<protein>
    <submittedName>
        <fullName evidence="3">13758_t:CDS:1</fullName>
    </submittedName>
</protein>
<feature type="compositionally biased region" description="Low complexity" evidence="1">
    <location>
        <begin position="42"/>
        <end position="63"/>
    </location>
</feature>
<gene>
    <name evidence="3" type="ORF">ALEPTO_LOCUS1741</name>
</gene>
<organism evidence="3 4">
    <name type="scientific">Ambispora leptoticha</name>
    <dbReference type="NCBI Taxonomy" id="144679"/>
    <lineage>
        <taxon>Eukaryota</taxon>
        <taxon>Fungi</taxon>
        <taxon>Fungi incertae sedis</taxon>
        <taxon>Mucoromycota</taxon>
        <taxon>Glomeromycotina</taxon>
        <taxon>Glomeromycetes</taxon>
        <taxon>Archaeosporales</taxon>
        <taxon>Ambisporaceae</taxon>
        <taxon>Ambispora</taxon>
    </lineage>
</organism>
<accession>A0A9N8VWQ8</accession>
<reference evidence="3" key="1">
    <citation type="submission" date="2021-06" db="EMBL/GenBank/DDBJ databases">
        <authorList>
            <person name="Kallberg Y."/>
            <person name="Tangrot J."/>
            <person name="Rosling A."/>
        </authorList>
    </citation>
    <scope>NUCLEOTIDE SEQUENCE</scope>
    <source>
        <strain evidence="3">FL130A</strain>
    </source>
</reference>
<keyword evidence="2" id="KW-0812">Transmembrane</keyword>
<keyword evidence="2" id="KW-1133">Transmembrane helix</keyword>
<comment type="caution">
    <text evidence="3">The sequence shown here is derived from an EMBL/GenBank/DDBJ whole genome shotgun (WGS) entry which is preliminary data.</text>
</comment>
<feature type="transmembrane region" description="Helical" evidence="2">
    <location>
        <begin position="77"/>
        <end position="99"/>
    </location>
</feature>
<keyword evidence="2" id="KW-0472">Membrane</keyword>
<dbReference type="EMBL" id="CAJVPS010000207">
    <property type="protein sequence ID" value="CAG8465182.1"/>
    <property type="molecule type" value="Genomic_DNA"/>
</dbReference>
<dbReference type="AlphaFoldDB" id="A0A9N8VWQ8"/>
<evidence type="ECO:0000256" key="1">
    <source>
        <dbReference type="SAM" id="MobiDB-lite"/>
    </source>
</evidence>